<protein>
    <recommendedName>
        <fullName evidence="5">Branched-chain amino acid aminotransferase</fullName>
    </recommendedName>
</protein>
<gene>
    <name evidence="4" type="ORF">LCGC14_2348050</name>
</gene>
<evidence type="ECO:0000256" key="1">
    <source>
        <dbReference type="ARBA" id="ARBA00001933"/>
    </source>
</evidence>
<feature type="non-terminal residue" evidence="4">
    <location>
        <position position="1"/>
    </location>
</feature>
<evidence type="ECO:0000256" key="2">
    <source>
        <dbReference type="ARBA" id="ARBA00009320"/>
    </source>
</evidence>
<dbReference type="InterPro" id="IPR050571">
    <property type="entry name" value="Class-IV_PLP-Dep_Aminotrnsfr"/>
</dbReference>
<organism evidence="4">
    <name type="scientific">marine sediment metagenome</name>
    <dbReference type="NCBI Taxonomy" id="412755"/>
    <lineage>
        <taxon>unclassified sequences</taxon>
        <taxon>metagenomes</taxon>
        <taxon>ecological metagenomes</taxon>
    </lineage>
</organism>
<dbReference type="FunFam" id="3.20.10.10:FF:000002">
    <property type="entry name" value="D-alanine aminotransferase"/>
    <property type="match status" value="1"/>
</dbReference>
<dbReference type="PANTHER" id="PTHR42743:SF11">
    <property type="entry name" value="AMINODEOXYCHORISMATE LYASE"/>
    <property type="match status" value="1"/>
</dbReference>
<proteinExistence type="inferred from homology"/>
<dbReference type="SUPFAM" id="SSF56752">
    <property type="entry name" value="D-aminoacid aminotransferase-like PLP-dependent enzymes"/>
    <property type="match status" value="1"/>
</dbReference>
<comment type="caution">
    <text evidence="4">The sequence shown here is derived from an EMBL/GenBank/DDBJ whole genome shotgun (WGS) entry which is preliminary data.</text>
</comment>
<dbReference type="InterPro" id="IPR043132">
    <property type="entry name" value="BCAT-like_C"/>
</dbReference>
<sequence length="179" mass="19573">PTVVIQLRDLPYYPPVTFTKGWSLVIAKTQRNDTAAINPRIKSANFLNNVMAKREAVEAGVDDALMLNKDGFITESTVSNFFMVRGDELLTPAVGDGILAGITRQLVLDLGKAAGLDVREESIRPEELQNGQEAFLTLTSAGIIPIIRINDLAFGSSVGPITAKLRRLYELEIENFLKG</sequence>
<name>A0A0F9CXF2_9ZZZZ</name>
<dbReference type="Pfam" id="PF01063">
    <property type="entry name" value="Aminotran_4"/>
    <property type="match status" value="1"/>
</dbReference>
<keyword evidence="3" id="KW-0663">Pyridoxal phosphate</keyword>
<dbReference type="InterPro" id="IPR001544">
    <property type="entry name" value="Aminotrans_IV"/>
</dbReference>
<dbReference type="PROSITE" id="PS00770">
    <property type="entry name" value="AA_TRANSFER_CLASS_4"/>
    <property type="match status" value="1"/>
</dbReference>
<dbReference type="AlphaFoldDB" id="A0A0F9CXF2"/>
<evidence type="ECO:0000256" key="3">
    <source>
        <dbReference type="ARBA" id="ARBA00022898"/>
    </source>
</evidence>
<accession>A0A0F9CXF2</accession>
<dbReference type="PANTHER" id="PTHR42743">
    <property type="entry name" value="AMINO-ACID AMINOTRANSFERASE"/>
    <property type="match status" value="1"/>
</dbReference>
<evidence type="ECO:0008006" key="5">
    <source>
        <dbReference type="Google" id="ProtNLM"/>
    </source>
</evidence>
<dbReference type="InterPro" id="IPR036038">
    <property type="entry name" value="Aminotransferase-like"/>
</dbReference>
<dbReference type="EMBL" id="LAZR01034124">
    <property type="protein sequence ID" value="KKL46191.1"/>
    <property type="molecule type" value="Genomic_DNA"/>
</dbReference>
<reference evidence="4" key="1">
    <citation type="journal article" date="2015" name="Nature">
        <title>Complex archaea that bridge the gap between prokaryotes and eukaryotes.</title>
        <authorList>
            <person name="Spang A."/>
            <person name="Saw J.H."/>
            <person name="Jorgensen S.L."/>
            <person name="Zaremba-Niedzwiedzka K."/>
            <person name="Martijn J."/>
            <person name="Lind A.E."/>
            <person name="van Eijk R."/>
            <person name="Schleper C."/>
            <person name="Guy L."/>
            <person name="Ettema T.J."/>
        </authorList>
    </citation>
    <scope>NUCLEOTIDE SEQUENCE</scope>
</reference>
<dbReference type="GO" id="GO:0008652">
    <property type="term" value="P:amino acid biosynthetic process"/>
    <property type="evidence" value="ECO:0007669"/>
    <property type="project" value="UniProtKB-ARBA"/>
</dbReference>
<comment type="similarity">
    <text evidence="2">Belongs to the class-IV pyridoxal-phosphate-dependent aminotransferase family.</text>
</comment>
<dbReference type="InterPro" id="IPR018300">
    <property type="entry name" value="Aminotrans_IV_CS"/>
</dbReference>
<dbReference type="GO" id="GO:0003824">
    <property type="term" value="F:catalytic activity"/>
    <property type="evidence" value="ECO:0007669"/>
    <property type="project" value="InterPro"/>
</dbReference>
<comment type="cofactor">
    <cofactor evidence="1">
        <name>pyridoxal 5'-phosphate</name>
        <dbReference type="ChEBI" id="CHEBI:597326"/>
    </cofactor>
</comment>
<dbReference type="Gene3D" id="3.20.10.10">
    <property type="entry name" value="D-amino Acid Aminotransferase, subunit A, domain 2"/>
    <property type="match status" value="1"/>
</dbReference>
<evidence type="ECO:0000313" key="4">
    <source>
        <dbReference type="EMBL" id="KKL46191.1"/>
    </source>
</evidence>
<dbReference type="GO" id="GO:0046394">
    <property type="term" value="P:carboxylic acid biosynthetic process"/>
    <property type="evidence" value="ECO:0007669"/>
    <property type="project" value="UniProtKB-ARBA"/>
</dbReference>